<proteinExistence type="predicted"/>
<feature type="region of interest" description="Disordered" evidence="2">
    <location>
        <begin position="27"/>
        <end position="97"/>
    </location>
</feature>
<keyword evidence="5" id="KW-1185">Reference proteome</keyword>
<dbReference type="InterPro" id="IPR054612">
    <property type="entry name" value="Phage_capsid-like_C"/>
</dbReference>
<comment type="subcellular location">
    <subcellularLocation>
        <location evidence="1">Virion</location>
    </subcellularLocation>
</comment>
<dbReference type="Pfam" id="PF05065">
    <property type="entry name" value="Phage_capsid"/>
    <property type="match status" value="1"/>
</dbReference>
<protein>
    <submittedName>
        <fullName evidence="4">Phage major capsid protein</fullName>
    </submittedName>
</protein>
<dbReference type="InterPro" id="IPR024455">
    <property type="entry name" value="Phage_capsid"/>
</dbReference>
<evidence type="ECO:0000256" key="2">
    <source>
        <dbReference type="SAM" id="MobiDB-lite"/>
    </source>
</evidence>
<feature type="compositionally biased region" description="Acidic residues" evidence="2">
    <location>
        <begin position="88"/>
        <end position="97"/>
    </location>
</feature>
<feature type="compositionally biased region" description="Basic and acidic residues" evidence="2">
    <location>
        <begin position="29"/>
        <end position="71"/>
    </location>
</feature>
<evidence type="ECO:0000313" key="5">
    <source>
        <dbReference type="Proteomes" id="UP001335183"/>
    </source>
</evidence>
<dbReference type="EMBL" id="CP144918">
    <property type="protein sequence ID" value="WWA47056.1"/>
    <property type="molecule type" value="Genomic_DNA"/>
</dbReference>
<dbReference type="NCBIfam" id="TIGR01554">
    <property type="entry name" value="major_cap_HK97"/>
    <property type="match status" value="1"/>
</dbReference>
<name>A0ABZ2D750_9SPHN</name>
<feature type="domain" description="Phage capsid-like C-terminal" evidence="3">
    <location>
        <begin position="146"/>
        <end position="423"/>
    </location>
</feature>
<dbReference type="RefSeq" id="WP_338445947.1">
    <property type="nucleotide sequence ID" value="NZ_CP144918.1"/>
</dbReference>
<organism evidence="4 5">
    <name type="scientific">Pelagerythrobacter marensis</name>
    <dbReference type="NCBI Taxonomy" id="543877"/>
    <lineage>
        <taxon>Bacteria</taxon>
        <taxon>Pseudomonadati</taxon>
        <taxon>Pseudomonadota</taxon>
        <taxon>Alphaproteobacteria</taxon>
        <taxon>Sphingomonadales</taxon>
        <taxon>Erythrobacteraceae</taxon>
        <taxon>Pelagerythrobacter</taxon>
    </lineage>
</organism>
<dbReference type="SUPFAM" id="SSF56563">
    <property type="entry name" value="Major capsid protein gp5"/>
    <property type="match status" value="1"/>
</dbReference>
<accession>A0ABZ2D750</accession>
<evidence type="ECO:0000313" key="4">
    <source>
        <dbReference type="EMBL" id="WWA47056.1"/>
    </source>
</evidence>
<sequence length="428" mass="46242">MILTQYYEERGQLVAEARSILDGIENETDETKIKDAEDRHDAVMGKLDALDKKIEREERTAKREQEEEERRSRQRPSGRDGSATGVDGGEDEERSDEELQAEYRDAFYAALRAGGELSALEPEQRALLRKGYVESRAQTAGDAAAGGYTVPTELANKIVETMKDWGPMYDPGVTDEMVTSGGNPFDIPTNDDTGNSADALAEAADLTDDGSGDLVFGEKNLAAYVYATPWLKISFELLQDSAFNIESFVGGKLGQRLGRLANAQLTVGLGVSAPNGVVTASSLGKTTASAAAIAADELIELQHSVNAAYRRSPKCGWMFADTTLASIRKLKDGQGNYLWQMGDVRVGAPDLILGKKYHVNDDVPAIAASAKPVIFGDLGAYMVRKVGRPLIGTVRERFWPKVGMAGLIRFDGELTDVAAVKHLAMAAA</sequence>
<evidence type="ECO:0000259" key="3">
    <source>
        <dbReference type="Pfam" id="PF05065"/>
    </source>
</evidence>
<reference evidence="4 5" key="1">
    <citation type="submission" date="2024-02" db="EMBL/GenBank/DDBJ databases">
        <title>The whole genome sequence of five bacterial samples isolated from Abu Dhabi Sabkha-shore region.</title>
        <authorList>
            <person name="Sudalaimuthuasari N."/>
            <person name="Sarfraz B."/>
            <person name="Tuyisabe J.D."/>
            <person name="Mugisha Ntwali L.D.M."/>
            <person name="Ali A.I.A.A."/>
            <person name="Almansoori S.Z.A."/>
            <person name="Alajami H.S.A."/>
            <person name="Almeqbaali A.A.S."/>
            <person name="Kundu B."/>
            <person name="Saeed E.E."/>
            <person name="Sukumarinath V."/>
            <person name="Mishra A.K."/>
            <person name="Hazzouri K.M."/>
            <person name="Almaskari R."/>
            <person name="Sharma A.K."/>
            <person name="Amiri K.M.A."/>
        </authorList>
    </citation>
    <scope>NUCLEOTIDE SEQUENCE [LARGE SCALE GENOMIC DNA]</scope>
    <source>
        <strain evidence="5">kcgeb_sd</strain>
    </source>
</reference>
<dbReference type="Proteomes" id="UP001335183">
    <property type="component" value="Chromosome"/>
</dbReference>
<gene>
    <name evidence="4" type="ORF">V5F89_12430</name>
</gene>
<evidence type="ECO:0000256" key="1">
    <source>
        <dbReference type="ARBA" id="ARBA00004328"/>
    </source>
</evidence>